<dbReference type="EMBL" id="JAPZPY010000014">
    <property type="protein sequence ID" value="MCZ8382009.1"/>
    <property type="molecule type" value="Genomic_DNA"/>
</dbReference>
<reference evidence="1" key="1">
    <citation type="submission" date="2022-12" db="EMBL/GenBank/DDBJ databases">
        <authorList>
            <person name="Deng Y."/>
            <person name="Zhang Y.-Q."/>
        </authorList>
    </citation>
    <scope>NUCLEOTIDE SEQUENCE</scope>
    <source>
        <strain evidence="1">CPCC 205372</strain>
    </source>
</reference>
<protein>
    <submittedName>
        <fullName evidence="1">Uncharacterized protein</fullName>
    </submittedName>
</protein>
<organism evidence="1 2">
    <name type="scientific">Mycobacterium hippophais</name>
    <dbReference type="NCBI Taxonomy" id="3016340"/>
    <lineage>
        <taxon>Bacteria</taxon>
        <taxon>Bacillati</taxon>
        <taxon>Actinomycetota</taxon>
        <taxon>Actinomycetes</taxon>
        <taxon>Mycobacteriales</taxon>
        <taxon>Mycobacteriaceae</taxon>
        <taxon>Mycobacterium</taxon>
    </lineage>
</organism>
<name>A0ABT4PZJ4_9MYCO</name>
<evidence type="ECO:0000313" key="2">
    <source>
        <dbReference type="Proteomes" id="UP001142153"/>
    </source>
</evidence>
<dbReference type="Proteomes" id="UP001142153">
    <property type="component" value="Unassembled WGS sequence"/>
</dbReference>
<proteinExistence type="predicted"/>
<gene>
    <name evidence="1" type="ORF">O6P37_24380</name>
</gene>
<dbReference type="RefSeq" id="WP_269896489.1">
    <property type="nucleotide sequence ID" value="NZ_JAPZPY010000014.1"/>
</dbReference>
<keyword evidence="2" id="KW-1185">Reference proteome</keyword>
<sequence length="192" mass="20346">MATQSARTDGDLRRGRPDVRDIGSTSRLVRYRLDVLAVDATDAARSAGGWLFDRAMAGWQVNVLVADARETRPMQILGATVLDLGAALESVVADPEHAAGLAVSAAALADERVHDAVRELLATGRTEVAMWGGHWPDRFGGADAVGYRLSAAARVFKTHAMAAAGIDTPAGAVERMQRGGYRPIDSDLVPID</sequence>
<comment type="caution">
    <text evidence="1">The sequence shown here is derived from an EMBL/GenBank/DDBJ whole genome shotgun (WGS) entry which is preliminary data.</text>
</comment>
<accession>A0ABT4PZJ4</accession>
<evidence type="ECO:0000313" key="1">
    <source>
        <dbReference type="EMBL" id="MCZ8382009.1"/>
    </source>
</evidence>